<dbReference type="EMBL" id="FSRG01000003">
    <property type="protein sequence ID" value="SIN68630.1"/>
    <property type="molecule type" value="Genomic_DNA"/>
</dbReference>
<dbReference type="OrthoDB" id="5465015at2"/>
<dbReference type="AlphaFoldDB" id="A0A1N6DCV3"/>
<sequence length="123" mass="14096">MHDDVLQLRDELVETALEALMDSGYKDIRTYGFEGFDEPEEVNGFMPELQATNRKNVKFIFDVVTKDFFALPETSQRFKAFADYADGHDIQFVVIVPEGEEGFATAFIEDLEISDESIEIWEA</sequence>
<evidence type="ECO:0000313" key="2">
    <source>
        <dbReference type="Proteomes" id="UP000184694"/>
    </source>
</evidence>
<protein>
    <submittedName>
        <fullName evidence="1">Uncharacterized protein</fullName>
    </submittedName>
</protein>
<dbReference type="RefSeq" id="WP_074214937.1">
    <property type="nucleotide sequence ID" value="NZ_FSRG01000003.1"/>
</dbReference>
<reference evidence="2" key="1">
    <citation type="submission" date="2016-11" db="EMBL/GenBank/DDBJ databases">
        <authorList>
            <person name="Varghese N."/>
            <person name="Submissions S."/>
        </authorList>
    </citation>
    <scope>NUCLEOTIDE SEQUENCE [LARGE SCALE GENOMIC DNA]</scope>
    <source>
        <strain evidence="2">DSM 17456</strain>
    </source>
</reference>
<evidence type="ECO:0000313" key="1">
    <source>
        <dbReference type="EMBL" id="SIN68630.1"/>
    </source>
</evidence>
<keyword evidence="2" id="KW-1185">Reference proteome</keyword>
<dbReference type="STRING" id="1121457.SAMN02745161_0020"/>
<accession>A0A1N6DCV3</accession>
<proteinExistence type="predicted"/>
<dbReference type="Proteomes" id="UP000184694">
    <property type="component" value="Unassembled WGS sequence"/>
</dbReference>
<gene>
    <name evidence="1" type="ORF">SAMN02745161_0020</name>
</gene>
<organism evidence="1 2">
    <name type="scientific">Halodesulfovibrio marinisediminis DSM 17456</name>
    <dbReference type="NCBI Taxonomy" id="1121457"/>
    <lineage>
        <taxon>Bacteria</taxon>
        <taxon>Pseudomonadati</taxon>
        <taxon>Thermodesulfobacteriota</taxon>
        <taxon>Desulfovibrionia</taxon>
        <taxon>Desulfovibrionales</taxon>
        <taxon>Desulfovibrionaceae</taxon>
        <taxon>Halodesulfovibrio</taxon>
    </lineage>
</organism>
<name>A0A1N6DCV3_9BACT</name>